<reference evidence="2" key="1">
    <citation type="journal article" date="2023" name="Mol. Phylogenet. Evol.">
        <title>Genome-scale phylogeny and comparative genomics of the fungal order Sordariales.</title>
        <authorList>
            <person name="Hensen N."/>
            <person name="Bonometti L."/>
            <person name="Westerberg I."/>
            <person name="Brannstrom I.O."/>
            <person name="Guillou S."/>
            <person name="Cros-Aarteil S."/>
            <person name="Calhoun S."/>
            <person name="Haridas S."/>
            <person name="Kuo A."/>
            <person name="Mondo S."/>
            <person name="Pangilinan J."/>
            <person name="Riley R."/>
            <person name="LaButti K."/>
            <person name="Andreopoulos B."/>
            <person name="Lipzen A."/>
            <person name="Chen C."/>
            <person name="Yan M."/>
            <person name="Daum C."/>
            <person name="Ng V."/>
            <person name="Clum A."/>
            <person name="Steindorff A."/>
            <person name="Ohm R.A."/>
            <person name="Martin F."/>
            <person name="Silar P."/>
            <person name="Natvig D.O."/>
            <person name="Lalanne C."/>
            <person name="Gautier V."/>
            <person name="Ament-Velasquez S.L."/>
            <person name="Kruys A."/>
            <person name="Hutchinson M.I."/>
            <person name="Powell A.J."/>
            <person name="Barry K."/>
            <person name="Miller A.N."/>
            <person name="Grigoriev I.V."/>
            <person name="Debuchy R."/>
            <person name="Gladieux P."/>
            <person name="Hiltunen Thoren M."/>
            <person name="Johannesson H."/>
        </authorList>
    </citation>
    <scope>NUCLEOTIDE SEQUENCE</scope>
    <source>
        <strain evidence="2">CBS 232.78</strain>
    </source>
</reference>
<keyword evidence="1" id="KW-0472">Membrane</keyword>
<keyword evidence="1" id="KW-0812">Transmembrane</keyword>
<gene>
    <name evidence="2" type="ORF">B0H63DRAFT_489672</name>
</gene>
<evidence type="ECO:0000256" key="1">
    <source>
        <dbReference type="SAM" id="Phobius"/>
    </source>
</evidence>
<accession>A0AAE0K132</accession>
<keyword evidence="3" id="KW-1185">Reference proteome</keyword>
<comment type="caution">
    <text evidence="2">The sequence shown here is derived from an EMBL/GenBank/DDBJ whole genome shotgun (WGS) entry which is preliminary data.</text>
</comment>
<proteinExistence type="predicted"/>
<evidence type="ECO:0000313" key="2">
    <source>
        <dbReference type="EMBL" id="KAK3367715.1"/>
    </source>
</evidence>
<name>A0AAE0K132_9PEZI</name>
<evidence type="ECO:0000313" key="3">
    <source>
        <dbReference type="Proteomes" id="UP001285441"/>
    </source>
</evidence>
<feature type="transmembrane region" description="Helical" evidence="1">
    <location>
        <begin position="34"/>
        <end position="55"/>
    </location>
</feature>
<dbReference type="Proteomes" id="UP001285441">
    <property type="component" value="Unassembled WGS sequence"/>
</dbReference>
<protein>
    <submittedName>
        <fullName evidence="2">Uncharacterized protein</fullName>
    </submittedName>
</protein>
<organism evidence="2 3">
    <name type="scientific">Podospora didyma</name>
    <dbReference type="NCBI Taxonomy" id="330526"/>
    <lineage>
        <taxon>Eukaryota</taxon>
        <taxon>Fungi</taxon>
        <taxon>Dikarya</taxon>
        <taxon>Ascomycota</taxon>
        <taxon>Pezizomycotina</taxon>
        <taxon>Sordariomycetes</taxon>
        <taxon>Sordariomycetidae</taxon>
        <taxon>Sordariales</taxon>
        <taxon>Podosporaceae</taxon>
        <taxon>Podospora</taxon>
    </lineage>
</organism>
<dbReference type="AlphaFoldDB" id="A0AAE0K132"/>
<reference evidence="2" key="2">
    <citation type="submission" date="2023-06" db="EMBL/GenBank/DDBJ databases">
        <authorList>
            <consortium name="Lawrence Berkeley National Laboratory"/>
            <person name="Haridas S."/>
            <person name="Hensen N."/>
            <person name="Bonometti L."/>
            <person name="Westerberg I."/>
            <person name="Brannstrom I.O."/>
            <person name="Guillou S."/>
            <person name="Cros-Aarteil S."/>
            <person name="Calhoun S."/>
            <person name="Kuo A."/>
            <person name="Mondo S."/>
            <person name="Pangilinan J."/>
            <person name="Riley R."/>
            <person name="LaButti K."/>
            <person name="Andreopoulos B."/>
            <person name="Lipzen A."/>
            <person name="Chen C."/>
            <person name="Yanf M."/>
            <person name="Daum C."/>
            <person name="Ng V."/>
            <person name="Clum A."/>
            <person name="Steindorff A."/>
            <person name="Ohm R."/>
            <person name="Martin F."/>
            <person name="Silar P."/>
            <person name="Natvig D."/>
            <person name="Lalanne C."/>
            <person name="Gautier V."/>
            <person name="Ament-velasquez S.L."/>
            <person name="Kruys A."/>
            <person name="Hutchinson M.I."/>
            <person name="Powell A.J."/>
            <person name="Barry K."/>
            <person name="Miller A.N."/>
            <person name="Grigoriev I.V."/>
            <person name="Debuchy R."/>
            <person name="Gladieux P."/>
            <person name="Thoren M.H."/>
            <person name="Johannesson H."/>
        </authorList>
    </citation>
    <scope>NUCLEOTIDE SEQUENCE</scope>
    <source>
        <strain evidence="2">CBS 232.78</strain>
    </source>
</reference>
<keyword evidence="1" id="KW-1133">Transmembrane helix</keyword>
<dbReference type="EMBL" id="JAULSW010000011">
    <property type="protein sequence ID" value="KAK3367715.1"/>
    <property type="molecule type" value="Genomic_DNA"/>
</dbReference>
<sequence>MYVLAFCFSLGAIFLGDQVPYFWYVFTLPYPWNLYADLYHLVIFAPPFYVVLYILGSRGKTRIERWR</sequence>